<gene>
    <name evidence="5" type="ORF">LTR24_000621</name>
</gene>
<evidence type="ECO:0000256" key="2">
    <source>
        <dbReference type="ARBA" id="ARBA00006727"/>
    </source>
</evidence>
<evidence type="ECO:0000313" key="6">
    <source>
        <dbReference type="Proteomes" id="UP001345013"/>
    </source>
</evidence>
<evidence type="ECO:0000256" key="1">
    <source>
        <dbReference type="ARBA" id="ARBA00004141"/>
    </source>
</evidence>
<dbReference type="PANTHER" id="PTHR11360:SF234">
    <property type="entry name" value="MFS-TYPE TRANSPORTER DBAD-RELATED"/>
    <property type="match status" value="1"/>
</dbReference>
<reference evidence="5 6" key="1">
    <citation type="submission" date="2023-08" db="EMBL/GenBank/DDBJ databases">
        <title>Black Yeasts Isolated from many extreme environments.</title>
        <authorList>
            <person name="Coleine C."/>
            <person name="Stajich J.E."/>
            <person name="Selbmann L."/>
        </authorList>
    </citation>
    <scope>NUCLEOTIDE SEQUENCE [LARGE SCALE GENOMIC DNA]</scope>
    <source>
        <strain evidence="5 6">CCFEE 5885</strain>
    </source>
</reference>
<feature type="transmembrane region" description="Helical" evidence="4">
    <location>
        <begin position="176"/>
        <end position="193"/>
    </location>
</feature>
<keyword evidence="4" id="KW-0812">Transmembrane</keyword>
<dbReference type="InterPro" id="IPR050327">
    <property type="entry name" value="Proton-linked_MCT"/>
</dbReference>
<feature type="transmembrane region" description="Helical" evidence="4">
    <location>
        <begin position="467"/>
        <end position="491"/>
    </location>
</feature>
<protein>
    <submittedName>
        <fullName evidence="5">Uncharacterized protein</fullName>
    </submittedName>
</protein>
<dbReference type="EMBL" id="JAVRRG010000004">
    <property type="protein sequence ID" value="KAK5101565.1"/>
    <property type="molecule type" value="Genomic_DNA"/>
</dbReference>
<dbReference type="Gene3D" id="1.20.1250.20">
    <property type="entry name" value="MFS general substrate transporter like domains"/>
    <property type="match status" value="2"/>
</dbReference>
<feature type="transmembrane region" description="Helical" evidence="4">
    <location>
        <begin position="497"/>
        <end position="518"/>
    </location>
</feature>
<evidence type="ECO:0000256" key="3">
    <source>
        <dbReference type="SAM" id="MobiDB-lite"/>
    </source>
</evidence>
<evidence type="ECO:0000313" key="5">
    <source>
        <dbReference type="EMBL" id="KAK5101565.1"/>
    </source>
</evidence>
<name>A0ABR0KNI6_9EURO</name>
<comment type="subcellular location">
    <subcellularLocation>
        <location evidence="1">Membrane</location>
        <topology evidence="1">Multi-pass membrane protein</topology>
    </subcellularLocation>
</comment>
<sequence>MPIEKGRRPINTPPTFDRIHKHEATKSIRDEVDLSNQQGLTQVPDSSEVSRSSSTHKPLAGGSDNISVEAQNPEEILSASNAARQGGRCWRVRATLWLKSVRWRGVLAMIAGVFAQSLSWGMNMAYGTILAFYCKFLIPDVSKTLAALAGTIPPFCLMALSLPWGRLLDAGYQRALNILAGAFLTGGMTSLAFTGNNDYNSGKYWAIVLASIPLGIGQSIYVLTAPRMAITWYPKHKGLAMGITNCGAAIGGLSWPLIFDTLVEVHGFRGGVACLAGIAGGLAIFITIFSMPAPDFKPHAIGNACDFRNWWPTRAFKSKVFVIHIISMCFVYFGVLTIPFFVELWAQSNVRNSVSEDVTTGTGIKLEGSHQLGVYLLVTLNACQIPGRLFGSTMCDKFRARMIHAIACFCAVVVVGSCWFTITTYQGALGFVALFGLTLGVMVSLPNNDVQDLLGHKRTYLFGEYSGTVYTCCSPFVLSGAVLTGALVQYFGVQAAPAVLCMGCFSIAGCGLILGLVIKDDTACFEDEDGSASEGWTRINSTANDASVEHGAVEKT</sequence>
<dbReference type="InterPro" id="IPR036259">
    <property type="entry name" value="MFS_trans_sf"/>
</dbReference>
<feature type="transmembrane region" description="Helical" evidence="4">
    <location>
        <begin position="238"/>
        <end position="258"/>
    </location>
</feature>
<keyword evidence="4" id="KW-1133">Transmembrane helix</keyword>
<feature type="region of interest" description="Disordered" evidence="3">
    <location>
        <begin position="1"/>
        <end position="66"/>
    </location>
</feature>
<comment type="caution">
    <text evidence="5">The sequence shown here is derived from an EMBL/GenBank/DDBJ whole genome shotgun (WGS) entry which is preliminary data.</text>
</comment>
<feature type="transmembrane region" description="Helical" evidence="4">
    <location>
        <begin position="106"/>
        <end position="133"/>
    </location>
</feature>
<feature type="transmembrane region" description="Helical" evidence="4">
    <location>
        <begin position="145"/>
        <end position="164"/>
    </location>
</feature>
<proteinExistence type="inferred from homology"/>
<dbReference type="InterPro" id="IPR011701">
    <property type="entry name" value="MFS"/>
</dbReference>
<feature type="transmembrane region" description="Helical" evidence="4">
    <location>
        <begin position="320"/>
        <end position="342"/>
    </location>
</feature>
<feature type="transmembrane region" description="Helical" evidence="4">
    <location>
        <begin position="205"/>
        <end position="226"/>
    </location>
</feature>
<feature type="transmembrane region" description="Helical" evidence="4">
    <location>
        <begin position="402"/>
        <end position="422"/>
    </location>
</feature>
<keyword evidence="6" id="KW-1185">Reference proteome</keyword>
<dbReference type="Proteomes" id="UP001345013">
    <property type="component" value="Unassembled WGS sequence"/>
</dbReference>
<evidence type="ECO:0000256" key="4">
    <source>
        <dbReference type="SAM" id="Phobius"/>
    </source>
</evidence>
<dbReference type="Pfam" id="PF07690">
    <property type="entry name" value="MFS_1"/>
    <property type="match status" value="1"/>
</dbReference>
<feature type="transmembrane region" description="Helical" evidence="4">
    <location>
        <begin position="428"/>
        <end position="446"/>
    </location>
</feature>
<dbReference type="SUPFAM" id="SSF103473">
    <property type="entry name" value="MFS general substrate transporter"/>
    <property type="match status" value="1"/>
</dbReference>
<feature type="compositionally biased region" description="Polar residues" evidence="3">
    <location>
        <begin position="34"/>
        <end position="45"/>
    </location>
</feature>
<feature type="compositionally biased region" description="Basic and acidic residues" evidence="3">
    <location>
        <begin position="17"/>
        <end position="32"/>
    </location>
</feature>
<dbReference type="PANTHER" id="PTHR11360">
    <property type="entry name" value="MONOCARBOXYLATE TRANSPORTER"/>
    <property type="match status" value="1"/>
</dbReference>
<feature type="transmembrane region" description="Helical" evidence="4">
    <location>
        <begin position="270"/>
        <end position="289"/>
    </location>
</feature>
<organism evidence="5 6">
    <name type="scientific">Lithohypha guttulata</name>
    <dbReference type="NCBI Taxonomy" id="1690604"/>
    <lineage>
        <taxon>Eukaryota</taxon>
        <taxon>Fungi</taxon>
        <taxon>Dikarya</taxon>
        <taxon>Ascomycota</taxon>
        <taxon>Pezizomycotina</taxon>
        <taxon>Eurotiomycetes</taxon>
        <taxon>Chaetothyriomycetidae</taxon>
        <taxon>Chaetothyriales</taxon>
        <taxon>Trichomeriaceae</taxon>
        <taxon>Lithohypha</taxon>
    </lineage>
</organism>
<comment type="similarity">
    <text evidence="2">Belongs to the major facilitator superfamily. Monocarboxylate porter (TC 2.A.1.13) family.</text>
</comment>
<keyword evidence="4" id="KW-0472">Membrane</keyword>
<accession>A0ABR0KNI6</accession>